<accession>A0A9N9JLU0</accession>
<reference evidence="2" key="1">
    <citation type="submission" date="2021-06" db="EMBL/GenBank/DDBJ databases">
        <authorList>
            <person name="Kallberg Y."/>
            <person name="Tangrot J."/>
            <person name="Rosling A."/>
        </authorList>
    </citation>
    <scope>NUCLEOTIDE SEQUENCE</scope>
    <source>
        <strain evidence="2">MA453B</strain>
    </source>
</reference>
<proteinExistence type="predicted"/>
<keyword evidence="3" id="KW-1185">Reference proteome</keyword>
<protein>
    <submittedName>
        <fullName evidence="2">2848_t:CDS:1</fullName>
    </submittedName>
</protein>
<feature type="region of interest" description="Disordered" evidence="1">
    <location>
        <begin position="46"/>
        <end position="68"/>
    </location>
</feature>
<evidence type="ECO:0000256" key="1">
    <source>
        <dbReference type="SAM" id="MobiDB-lite"/>
    </source>
</evidence>
<evidence type="ECO:0000313" key="3">
    <source>
        <dbReference type="Proteomes" id="UP000789405"/>
    </source>
</evidence>
<comment type="caution">
    <text evidence="2">The sequence shown here is derived from an EMBL/GenBank/DDBJ whole genome shotgun (WGS) entry which is preliminary data.</text>
</comment>
<dbReference type="EMBL" id="CAJVPY010025355">
    <property type="protein sequence ID" value="CAG8788108.1"/>
    <property type="molecule type" value="Genomic_DNA"/>
</dbReference>
<dbReference type="Proteomes" id="UP000789405">
    <property type="component" value="Unassembled WGS sequence"/>
</dbReference>
<feature type="compositionally biased region" description="Basic and acidic residues" evidence="1">
    <location>
        <begin position="47"/>
        <end position="57"/>
    </location>
</feature>
<evidence type="ECO:0000313" key="2">
    <source>
        <dbReference type="EMBL" id="CAG8788108.1"/>
    </source>
</evidence>
<sequence>MRRVDTIDQYVESNTLLDNDDKIIVDKPIATEEILNDEEIIATIQAEKNEKGSTEQKIEDEDELPEPL</sequence>
<organism evidence="2 3">
    <name type="scientific">Dentiscutata erythropus</name>
    <dbReference type="NCBI Taxonomy" id="1348616"/>
    <lineage>
        <taxon>Eukaryota</taxon>
        <taxon>Fungi</taxon>
        <taxon>Fungi incertae sedis</taxon>
        <taxon>Mucoromycota</taxon>
        <taxon>Glomeromycotina</taxon>
        <taxon>Glomeromycetes</taxon>
        <taxon>Diversisporales</taxon>
        <taxon>Gigasporaceae</taxon>
        <taxon>Dentiscutata</taxon>
    </lineage>
</organism>
<name>A0A9N9JLU0_9GLOM</name>
<gene>
    <name evidence="2" type="ORF">DERYTH_LOCUS20833</name>
</gene>
<dbReference type="AlphaFoldDB" id="A0A9N9JLU0"/>
<feature type="compositionally biased region" description="Acidic residues" evidence="1">
    <location>
        <begin position="58"/>
        <end position="68"/>
    </location>
</feature>